<dbReference type="AlphaFoldDB" id="A0AA39IHQ9"/>
<reference evidence="2" key="1">
    <citation type="submission" date="2023-06" db="EMBL/GenBank/DDBJ databases">
        <title>Genomic analysis of the entomopathogenic nematode Steinernema hermaphroditum.</title>
        <authorList>
            <person name="Schwarz E.M."/>
            <person name="Heppert J.K."/>
            <person name="Baniya A."/>
            <person name="Schwartz H.T."/>
            <person name="Tan C.-H."/>
            <person name="Antoshechkin I."/>
            <person name="Sternberg P.W."/>
            <person name="Goodrich-Blair H."/>
            <person name="Dillman A.R."/>
        </authorList>
    </citation>
    <scope>NUCLEOTIDE SEQUENCE</scope>
    <source>
        <strain evidence="2">PS9179</strain>
        <tissue evidence="2">Whole animal</tissue>
    </source>
</reference>
<sequence length="177" mass="20362">MAWKFFFLPRAHESFEASNTNLYHGLRGGLALNKQRSQKFETLLVKFIADANLSANVTEYQSFKALVRFNASDVKDEIKRFKEATMEELPMPNDYAHRRCLQWWAKRRHDYPNLSSMARRAFSVQASSVESERAFSQASLLFANKLRTRLSTKKAEKLLVVKAAVRNEASAPDPEDD</sequence>
<evidence type="ECO:0000259" key="1">
    <source>
        <dbReference type="Pfam" id="PF05699"/>
    </source>
</evidence>
<evidence type="ECO:0000313" key="3">
    <source>
        <dbReference type="Proteomes" id="UP001175271"/>
    </source>
</evidence>
<accession>A0AA39IHQ9</accession>
<dbReference type="InterPro" id="IPR012337">
    <property type="entry name" value="RNaseH-like_sf"/>
</dbReference>
<dbReference type="SUPFAM" id="SSF53098">
    <property type="entry name" value="Ribonuclease H-like"/>
    <property type="match status" value="1"/>
</dbReference>
<dbReference type="Pfam" id="PF05699">
    <property type="entry name" value="Dimer_Tnp_hAT"/>
    <property type="match status" value="1"/>
</dbReference>
<keyword evidence="3" id="KW-1185">Reference proteome</keyword>
<protein>
    <recommendedName>
        <fullName evidence="1">HAT C-terminal dimerisation domain-containing protein</fullName>
    </recommendedName>
</protein>
<organism evidence="2 3">
    <name type="scientific">Steinernema hermaphroditum</name>
    <dbReference type="NCBI Taxonomy" id="289476"/>
    <lineage>
        <taxon>Eukaryota</taxon>
        <taxon>Metazoa</taxon>
        <taxon>Ecdysozoa</taxon>
        <taxon>Nematoda</taxon>
        <taxon>Chromadorea</taxon>
        <taxon>Rhabditida</taxon>
        <taxon>Tylenchina</taxon>
        <taxon>Panagrolaimomorpha</taxon>
        <taxon>Strongyloidoidea</taxon>
        <taxon>Steinernematidae</taxon>
        <taxon>Steinernema</taxon>
    </lineage>
</organism>
<dbReference type="EMBL" id="JAUCMV010000001">
    <property type="protein sequence ID" value="KAK0423464.1"/>
    <property type="molecule type" value="Genomic_DNA"/>
</dbReference>
<dbReference type="InterPro" id="IPR008906">
    <property type="entry name" value="HATC_C_dom"/>
</dbReference>
<dbReference type="GO" id="GO:0046983">
    <property type="term" value="F:protein dimerization activity"/>
    <property type="evidence" value="ECO:0007669"/>
    <property type="project" value="InterPro"/>
</dbReference>
<feature type="domain" description="HAT C-terminal dimerisation" evidence="1">
    <location>
        <begin position="96"/>
        <end position="162"/>
    </location>
</feature>
<name>A0AA39IHQ9_9BILA</name>
<dbReference type="PANTHER" id="PTHR47611">
    <property type="entry name" value="HAT DIMERISATION DOMAIN, C-TERMINAL"/>
    <property type="match status" value="1"/>
</dbReference>
<gene>
    <name evidence="2" type="ORF">QR680_008156</name>
</gene>
<comment type="caution">
    <text evidence="2">The sequence shown here is derived from an EMBL/GenBank/DDBJ whole genome shotgun (WGS) entry which is preliminary data.</text>
</comment>
<evidence type="ECO:0000313" key="2">
    <source>
        <dbReference type="EMBL" id="KAK0423464.1"/>
    </source>
</evidence>
<dbReference type="Proteomes" id="UP001175271">
    <property type="component" value="Unassembled WGS sequence"/>
</dbReference>
<proteinExistence type="predicted"/>
<dbReference type="PANTHER" id="PTHR47611:SF1">
    <property type="entry name" value="CCHC-TYPE DOMAIN-CONTAINING PROTEIN"/>
    <property type="match status" value="1"/>
</dbReference>